<dbReference type="AlphaFoldDB" id="A0A6B3SRN0"/>
<evidence type="ECO:0000313" key="3">
    <source>
        <dbReference type="Proteomes" id="UP000482155"/>
    </source>
</evidence>
<proteinExistence type="predicted"/>
<protein>
    <submittedName>
        <fullName evidence="2">Phage holin family protein</fullName>
    </submittedName>
</protein>
<dbReference type="RefSeq" id="WP_163967065.1">
    <property type="nucleotide sequence ID" value="NZ_JAAIVB010000068.1"/>
</dbReference>
<keyword evidence="3" id="KW-1185">Reference proteome</keyword>
<dbReference type="EMBL" id="JAAIVB010000068">
    <property type="protein sequence ID" value="NEX63301.1"/>
    <property type="molecule type" value="Genomic_DNA"/>
</dbReference>
<evidence type="ECO:0000313" key="2">
    <source>
        <dbReference type="EMBL" id="NEX63301.1"/>
    </source>
</evidence>
<keyword evidence="1" id="KW-0812">Transmembrane</keyword>
<dbReference type="InterPro" id="IPR009937">
    <property type="entry name" value="Phage_holin_3_6"/>
</dbReference>
<sequence length="129" mass="13796">MQPENQGQEARPGLVHGVSGLARNAFALFVSRVELAALEMGEVRDNLARLVIVGVLGTIALCFALACWTALVVALCWDAMGWKILLLVAVVYTVLAALILLRARSLLSPDSLSLPATLAELRGDRDALM</sequence>
<dbReference type="Proteomes" id="UP000482155">
    <property type="component" value="Unassembled WGS sequence"/>
</dbReference>
<evidence type="ECO:0000256" key="1">
    <source>
        <dbReference type="SAM" id="Phobius"/>
    </source>
</evidence>
<keyword evidence="1" id="KW-1133">Transmembrane helix</keyword>
<gene>
    <name evidence="2" type="ORF">G3574_19645</name>
</gene>
<feature type="transmembrane region" description="Helical" evidence="1">
    <location>
        <begin position="80"/>
        <end position="101"/>
    </location>
</feature>
<keyword evidence="1" id="KW-0472">Membrane</keyword>
<name>A0A6B3SRN0_9BURK</name>
<dbReference type="Pfam" id="PF07332">
    <property type="entry name" value="Phage_holin_3_6"/>
    <property type="match status" value="1"/>
</dbReference>
<comment type="caution">
    <text evidence="2">The sequence shown here is derived from an EMBL/GenBank/DDBJ whole genome shotgun (WGS) entry which is preliminary data.</text>
</comment>
<feature type="transmembrane region" description="Helical" evidence="1">
    <location>
        <begin position="50"/>
        <end position="74"/>
    </location>
</feature>
<reference evidence="2 3" key="1">
    <citation type="submission" date="2020-02" db="EMBL/GenBank/DDBJ databases">
        <authorList>
            <person name="Kim M.K."/>
        </authorList>
    </citation>
    <scope>NUCLEOTIDE SEQUENCE [LARGE SCALE GENOMIC DNA]</scope>
    <source>
        <strain evidence="2 3">17J57-3</strain>
    </source>
</reference>
<organism evidence="2 3">
    <name type="scientific">Noviherbaspirillum galbum</name>
    <dbReference type="NCBI Taxonomy" id="2709383"/>
    <lineage>
        <taxon>Bacteria</taxon>
        <taxon>Pseudomonadati</taxon>
        <taxon>Pseudomonadota</taxon>
        <taxon>Betaproteobacteria</taxon>
        <taxon>Burkholderiales</taxon>
        <taxon>Oxalobacteraceae</taxon>
        <taxon>Noviherbaspirillum</taxon>
    </lineage>
</organism>
<accession>A0A6B3SRN0</accession>